<dbReference type="RefSeq" id="WP_178379926.1">
    <property type="nucleotide sequence ID" value="NZ_FRCS01000005.1"/>
</dbReference>
<dbReference type="STRING" id="134849.SAMN05443668_105577"/>
<gene>
    <name evidence="2" type="ORF">SAMN05443668_105577</name>
</gene>
<feature type="region of interest" description="Disordered" evidence="1">
    <location>
        <begin position="19"/>
        <end position="52"/>
    </location>
</feature>
<sequence length="52" mass="5379">MSITLDVLDVNTGRRCPCDRLEQSTVPGPGGCVGRPEPGQDGPLSQAARTAV</sequence>
<organism evidence="2 3">
    <name type="scientific">Cryptosporangium aurantiacum</name>
    <dbReference type="NCBI Taxonomy" id="134849"/>
    <lineage>
        <taxon>Bacteria</taxon>
        <taxon>Bacillati</taxon>
        <taxon>Actinomycetota</taxon>
        <taxon>Actinomycetes</taxon>
        <taxon>Cryptosporangiales</taxon>
        <taxon>Cryptosporangiaceae</taxon>
        <taxon>Cryptosporangium</taxon>
    </lineage>
</organism>
<evidence type="ECO:0000313" key="3">
    <source>
        <dbReference type="Proteomes" id="UP000184440"/>
    </source>
</evidence>
<dbReference type="AlphaFoldDB" id="A0A1M7QXI5"/>
<evidence type="ECO:0000256" key="1">
    <source>
        <dbReference type="SAM" id="MobiDB-lite"/>
    </source>
</evidence>
<keyword evidence="3" id="KW-1185">Reference proteome</keyword>
<accession>A0A1M7QXI5</accession>
<evidence type="ECO:0000313" key="2">
    <source>
        <dbReference type="EMBL" id="SHN36801.1"/>
    </source>
</evidence>
<proteinExistence type="predicted"/>
<protein>
    <submittedName>
        <fullName evidence="2">Uncharacterized protein</fullName>
    </submittedName>
</protein>
<dbReference type="Proteomes" id="UP000184440">
    <property type="component" value="Unassembled WGS sequence"/>
</dbReference>
<dbReference type="EMBL" id="FRCS01000005">
    <property type="protein sequence ID" value="SHN36801.1"/>
    <property type="molecule type" value="Genomic_DNA"/>
</dbReference>
<reference evidence="2 3" key="1">
    <citation type="submission" date="2016-11" db="EMBL/GenBank/DDBJ databases">
        <authorList>
            <person name="Jaros S."/>
            <person name="Januszkiewicz K."/>
            <person name="Wedrychowicz H."/>
        </authorList>
    </citation>
    <scope>NUCLEOTIDE SEQUENCE [LARGE SCALE GENOMIC DNA]</scope>
    <source>
        <strain evidence="2 3">DSM 46144</strain>
    </source>
</reference>
<name>A0A1M7QXI5_9ACTN</name>